<evidence type="ECO:0000313" key="2">
    <source>
        <dbReference type="EMBL" id="OIQ70322.1"/>
    </source>
</evidence>
<gene>
    <name evidence="2" type="ORF">GALL_480650</name>
</gene>
<comment type="caution">
    <text evidence="2">The sequence shown here is derived from an EMBL/GenBank/DDBJ whole genome shotgun (WGS) entry which is preliminary data.</text>
</comment>
<feature type="transmembrane region" description="Helical" evidence="1">
    <location>
        <begin position="29"/>
        <end position="52"/>
    </location>
</feature>
<organism evidence="2">
    <name type="scientific">mine drainage metagenome</name>
    <dbReference type="NCBI Taxonomy" id="410659"/>
    <lineage>
        <taxon>unclassified sequences</taxon>
        <taxon>metagenomes</taxon>
        <taxon>ecological metagenomes</taxon>
    </lineage>
</organism>
<proteinExistence type="predicted"/>
<feature type="transmembrane region" description="Helical" evidence="1">
    <location>
        <begin position="64"/>
        <end position="85"/>
    </location>
</feature>
<keyword evidence="1" id="KW-0812">Transmembrane</keyword>
<sequence length="90" mass="9997">MRAAPHLPDRQITPTSDTHRTTAKITKDLVGFAIFAALIAFQLKVGVAYIGVNNRVTRKNYPKVYFAILSIYAAFAIWAAFDLMIKLTAP</sequence>
<evidence type="ECO:0000256" key="1">
    <source>
        <dbReference type="SAM" id="Phobius"/>
    </source>
</evidence>
<dbReference type="EMBL" id="MLJW01004260">
    <property type="protein sequence ID" value="OIQ70322.1"/>
    <property type="molecule type" value="Genomic_DNA"/>
</dbReference>
<name>A0A1J5PGI8_9ZZZZ</name>
<reference evidence="2" key="1">
    <citation type="submission" date="2016-10" db="EMBL/GenBank/DDBJ databases">
        <title>Sequence of Gallionella enrichment culture.</title>
        <authorList>
            <person name="Poehlein A."/>
            <person name="Muehling M."/>
            <person name="Daniel R."/>
        </authorList>
    </citation>
    <scope>NUCLEOTIDE SEQUENCE</scope>
</reference>
<accession>A0A1J5PGI8</accession>
<dbReference type="AlphaFoldDB" id="A0A1J5PGI8"/>
<keyword evidence="1" id="KW-0472">Membrane</keyword>
<protein>
    <submittedName>
        <fullName evidence="2">Uncharacterized protein</fullName>
    </submittedName>
</protein>
<keyword evidence="1" id="KW-1133">Transmembrane helix</keyword>